<proteinExistence type="predicted"/>
<gene>
    <name evidence="1" type="ORF">E2C01_036216</name>
</gene>
<reference evidence="1 2" key="1">
    <citation type="submission" date="2019-05" db="EMBL/GenBank/DDBJ databases">
        <title>Another draft genome of Portunus trituberculatus and its Hox gene families provides insights of decapod evolution.</title>
        <authorList>
            <person name="Jeong J.-H."/>
            <person name="Song I."/>
            <person name="Kim S."/>
            <person name="Choi T."/>
            <person name="Kim D."/>
            <person name="Ryu S."/>
            <person name="Kim W."/>
        </authorList>
    </citation>
    <scope>NUCLEOTIDE SEQUENCE [LARGE SCALE GENOMIC DNA]</scope>
    <source>
        <tissue evidence="1">Muscle</tissue>
    </source>
</reference>
<evidence type="ECO:0000313" key="2">
    <source>
        <dbReference type="Proteomes" id="UP000324222"/>
    </source>
</evidence>
<evidence type="ECO:0000313" key="1">
    <source>
        <dbReference type="EMBL" id="MPC42593.1"/>
    </source>
</evidence>
<protein>
    <submittedName>
        <fullName evidence="1">Uncharacterized protein</fullName>
    </submittedName>
</protein>
<organism evidence="1 2">
    <name type="scientific">Portunus trituberculatus</name>
    <name type="common">Swimming crab</name>
    <name type="synonym">Neptunus trituberculatus</name>
    <dbReference type="NCBI Taxonomy" id="210409"/>
    <lineage>
        <taxon>Eukaryota</taxon>
        <taxon>Metazoa</taxon>
        <taxon>Ecdysozoa</taxon>
        <taxon>Arthropoda</taxon>
        <taxon>Crustacea</taxon>
        <taxon>Multicrustacea</taxon>
        <taxon>Malacostraca</taxon>
        <taxon>Eumalacostraca</taxon>
        <taxon>Eucarida</taxon>
        <taxon>Decapoda</taxon>
        <taxon>Pleocyemata</taxon>
        <taxon>Brachyura</taxon>
        <taxon>Eubrachyura</taxon>
        <taxon>Portunoidea</taxon>
        <taxon>Portunidae</taxon>
        <taxon>Portuninae</taxon>
        <taxon>Portunus</taxon>
    </lineage>
</organism>
<dbReference type="AlphaFoldDB" id="A0A5B7FBV6"/>
<comment type="caution">
    <text evidence="1">The sequence shown here is derived from an EMBL/GenBank/DDBJ whole genome shotgun (WGS) entry which is preliminary data.</text>
</comment>
<accession>A0A5B7FBV6</accession>
<dbReference type="EMBL" id="VSRR010005494">
    <property type="protein sequence ID" value="MPC42593.1"/>
    <property type="molecule type" value="Genomic_DNA"/>
</dbReference>
<name>A0A5B7FBV6_PORTR</name>
<dbReference type="Proteomes" id="UP000324222">
    <property type="component" value="Unassembled WGS sequence"/>
</dbReference>
<keyword evidence="2" id="KW-1185">Reference proteome</keyword>
<sequence length="62" mass="7003">MQPHNLTSYQQSAPARLTQEHKITVRGKMQANTPTPSSICVAVSHYLFFALSQHQQDLHKSI</sequence>